<gene>
    <name evidence="1" type="ORF">AOC05_11025</name>
</gene>
<evidence type="ECO:0000313" key="1">
    <source>
        <dbReference type="EMBL" id="ALE94177.1"/>
    </source>
</evidence>
<dbReference type="EMBL" id="CP012677">
    <property type="protein sequence ID" value="ALE94177.1"/>
    <property type="molecule type" value="Genomic_DNA"/>
</dbReference>
<name>A0A0M4R1R9_9MICC</name>
<keyword evidence="2" id="KW-1185">Reference proteome</keyword>
<proteinExistence type="predicted"/>
<sequence length="224" mass="22559">MVALGAGVLGGCTIAVPVAPPSESTRAAAPPSYAAPTVQAGHDAAAVAAQNMGFEAGTTLSPNIAVGFSDILGQADNAYDVAPVPAEWTLVKNNVAGQTQYANAAGCKVAYWVSANQGPLITSGDDRASSADLMKYLIPSLVPDSLKETSLPWVAEAGKPGPVITFLGYGTRSAAGVDASSVWGRMLGTAGTGLLVSLACPTDELLATTTPRVFTKLSVAPPSN</sequence>
<organism evidence="1 2">
    <name type="scientific">Arthrobacter alpinus</name>
    <dbReference type="NCBI Taxonomy" id="656366"/>
    <lineage>
        <taxon>Bacteria</taxon>
        <taxon>Bacillati</taxon>
        <taxon>Actinomycetota</taxon>
        <taxon>Actinomycetes</taxon>
        <taxon>Micrococcales</taxon>
        <taxon>Micrococcaceae</taxon>
        <taxon>Arthrobacter</taxon>
    </lineage>
</organism>
<evidence type="ECO:0000313" key="2">
    <source>
        <dbReference type="Proteomes" id="UP000062833"/>
    </source>
</evidence>
<dbReference type="PATRIC" id="fig|656366.3.peg.2377"/>
<dbReference type="KEGG" id="aaq:AOC05_11025"/>
<protein>
    <submittedName>
        <fullName evidence="1">Uncharacterized protein</fullName>
    </submittedName>
</protein>
<accession>A0A0M4R1R9</accession>
<reference evidence="2" key="1">
    <citation type="submission" date="2015-09" db="EMBL/GenBank/DDBJ databases">
        <title>Complete genome of Arthrobacter alpinus strain R3.8.</title>
        <authorList>
            <person name="See-Too W.S."/>
            <person name="Chan K.G."/>
        </authorList>
    </citation>
    <scope>NUCLEOTIDE SEQUENCE [LARGE SCALE GENOMIC DNA]</scope>
    <source>
        <strain evidence="2">R3.8</strain>
    </source>
</reference>
<dbReference type="AlphaFoldDB" id="A0A0M4R1R9"/>
<dbReference type="Proteomes" id="UP000062833">
    <property type="component" value="Chromosome"/>
</dbReference>